<keyword evidence="5" id="KW-0479">Metal-binding</keyword>
<feature type="domain" description="DDE Tnp4" evidence="8">
    <location>
        <begin position="110"/>
        <end position="269"/>
    </location>
</feature>
<reference evidence="9" key="2">
    <citation type="submission" date="2025-09" db="UniProtKB">
        <authorList>
            <consortium name="Ensembl"/>
        </authorList>
    </citation>
    <scope>IDENTIFICATION</scope>
</reference>
<evidence type="ECO:0000313" key="10">
    <source>
        <dbReference type="Proteomes" id="UP000694388"/>
    </source>
</evidence>
<evidence type="ECO:0000259" key="8">
    <source>
        <dbReference type="Pfam" id="PF13359"/>
    </source>
</evidence>
<keyword evidence="7" id="KW-0539">Nucleus</keyword>
<accession>A0A8C4QSJ2</accession>
<evidence type="ECO:0000256" key="5">
    <source>
        <dbReference type="ARBA" id="ARBA00022723"/>
    </source>
</evidence>
<dbReference type="GO" id="GO:0005634">
    <property type="term" value="C:nucleus"/>
    <property type="evidence" value="ECO:0007669"/>
    <property type="project" value="UniProtKB-SubCell"/>
</dbReference>
<dbReference type="Pfam" id="PF13359">
    <property type="entry name" value="DDE_Tnp_4"/>
    <property type="match status" value="1"/>
</dbReference>
<protein>
    <recommendedName>
        <fullName evidence="8">DDE Tnp4 domain-containing protein</fullName>
    </recommendedName>
</protein>
<evidence type="ECO:0000256" key="6">
    <source>
        <dbReference type="ARBA" id="ARBA00022801"/>
    </source>
</evidence>
<reference evidence="9" key="1">
    <citation type="submission" date="2025-08" db="UniProtKB">
        <authorList>
            <consortium name="Ensembl"/>
        </authorList>
    </citation>
    <scope>IDENTIFICATION</scope>
</reference>
<dbReference type="GeneTree" id="ENSGT00940000164115"/>
<comment type="subcellular location">
    <subcellularLocation>
        <location evidence="2">Nucleus</location>
    </subcellularLocation>
</comment>
<evidence type="ECO:0000256" key="7">
    <source>
        <dbReference type="ARBA" id="ARBA00023242"/>
    </source>
</evidence>
<keyword evidence="6" id="KW-0378">Hydrolase</keyword>
<sequence>MPPAMFDELLARVGPRITKQYTFYRDPLEPGMRLALTLCHLASGNKYTSMKFGWRVPHNTQSLMVREVCQAIIDEYVDEVLVCPSTPDGWRAIADKFFQRWNFPHSCGALDVKHVACRCPPKSGSQYFNYKGFYSIVLMVLVDADYKFIWADVGSTGSASDAQIYNDCEMKECAEEGTLGFPELEPLPNDNQGVPYFFIGDDAFALQPTMMKPYSLRGLTNEQRIFNYRLSRARRVVENAFGILANRFQVLLSPMQHHPSTVKLIVKACNQQLDPAENEKCDLVPGTATGHNTASQDGKKQRNLLKHWVNSPVGAVPRQDRMI</sequence>
<proteinExistence type="inferred from homology"/>
<keyword evidence="4" id="KW-0540">Nuclease</keyword>
<dbReference type="OMA" id="DCEMKEC"/>
<dbReference type="PANTHER" id="PTHR22930">
    <property type="match status" value="1"/>
</dbReference>
<evidence type="ECO:0000256" key="4">
    <source>
        <dbReference type="ARBA" id="ARBA00022722"/>
    </source>
</evidence>
<dbReference type="Proteomes" id="UP000694388">
    <property type="component" value="Unplaced"/>
</dbReference>
<comment type="similarity">
    <text evidence="3">Belongs to the HARBI1 family.</text>
</comment>
<dbReference type="Ensembl" id="ENSEBUT00000020323.1">
    <property type="protein sequence ID" value="ENSEBUP00000019747.1"/>
    <property type="gene ID" value="ENSEBUG00000012273.1"/>
</dbReference>
<dbReference type="PANTHER" id="PTHR22930:SF198">
    <property type="entry name" value="DDE TNP4 DOMAIN-CONTAINING PROTEIN"/>
    <property type="match status" value="1"/>
</dbReference>
<evidence type="ECO:0000256" key="2">
    <source>
        <dbReference type="ARBA" id="ARBA00004123"/>
    </source>
</evidence>
<dbReference type="AlphaFoldDB" id="A0A8C4QSJ2"/>
<dbReference type="GO" id="GO:0004518">
    <property type="term" value="F:nuclease activity"/>
    <property type="evidence" value="ECO:0007669"/>
    <property type="project" value="UniProtKB-KW"/>
</dbReference>
<evidence type="ECO:0000313" key="9">
    <source>
        <dbReference type="Ensembl" id="ENSEBUP00000019747.1"/>
    </source>
</evidence>
<dbReference type="InterPro" id="IPR045249">
    <property type="entry name" value="HARBI1-like"/>
</dbReference>
<evidence type="ECO:0000256" key="3">
    <source>
        <dbReference type="ARBA" id="ARBA00006958"/>
    </source>
</evidence>
<organism evidence="9 10">
    <name type="scientific">Eptatretus burgeri</name>
    <name type="common">Inshore hagfish</name>
    <dbReference type="NCBI Taxonomy" id="7764"/>
    <lineage>
        <taxon>Eukaryota</taxon>
        <taxon>Metazoa</taxon>
        <taxon>Chordata</taxon>
        <taxon>Craniata</taxon>
        <taxon>Vertebrata</taxon>
        <taxon>Cyclostomata</taxon>
        <taxon>Myxini</taxon>
        <taxon>Myxiniformes</taxon>
        <taxon>Myxinidae</taxon>
        <taxon>Eptatretinae</taxon>
        <taxon>Eptatretus</taxon>
    </lineage>
</organism>
<dbReference type="GO" id="GO:0016787">
    <property type="term" value="F:hydrolase activity"/>
    <property type="evidence" value="ECO:0007669"/>
    <property type="project" value="UniProtKB-KW"/>
</dbReference>
<name>A0A8C4QSJ2_EPTBU</name>
<keyword evidence="10" id="KW-1185">Reference proteome</keyword>
<dbReference type="GO" id="GO:0046872">
    <property type="term" value="F:metal ion binding"/>
    <property type="evidence" value="ECO:0007669"/>
    <property type="project" value="UniProtKB-KW"/>
</dbReference>
<dbReference type="InterPro" id="IPR027806">
    <property type="entry name" value="HARBI1_dom"/>
</dbReference>
<comment type="cofactor">
    <cofactor evidence="1">
        <name>a divalent metal cation</name>
        <dbReference type="ChEBI" id="CHEBI:60240"/>
    </cofactor>
</comment>
<evidence type="ECO:0000256" key="1">
    <source>
        <dbReference type="ARBA" id="ARBA00001968"/>
    </source>
</evidence>